<keyword evidence="4" id="KW-1133">Transmembrane helix</keyword>
<keyword evidence="2" id="KW-0539">Nucleus</keyword>
<feature type="compositionally biased region" description="Basic and acidic residues" evidence="3">
    <location>
        <begin position="571"/>
        <end position="582"/>
    </location>
</feature>
<protein>
    <submittedName>
        <fullName evidence="7">Uncharacterized protein</fullName>
    </submittedName>
</protein>
<feature type="compositionally biased region" description="Polar residues" evidence="3">
    <location>
        <begin position="418"/>
        <end position="435"/>
    </location>
</feature>
<feature type="compositionally biased region" description="Polar residues" evidence="3">
    <location>
        <begin position="628"/>
        <end position="647"/>
    </location>
</feature>
<feature type="region of interest" description="Disordered" evidence="3">
    <location>
        <begin position="247"/>
        <end position="282"/>
    </location>
</feature>
<dbReference type="AlphaFoldDB" id="A0AAW2XF02"/>
<evidence type="ECO:0000259" key="6">
    <source>
        <dbReference type="PROSITE" id="PS51294"/>
    </source>
</evidence>
<feature type="transmembrane region" description="Helical" evidence="4">
    <location>
        <begin position="121"/>
        <end position="145"/>
    </location>
</feature>
<name>A0AAW2XF02_9LAMI</name>
<feature type="compositionally biased region" description="Low complexity" evidence="3">
    <location>
        <begin position="395"/>
        <end position="411"/>
    </location>
</feature>
<feature type="domain" description="Myb-like" evidence="5">
    <location>
        <begin position="271"/>
        <end position="304"/>
    </location>
</feature>
<keyword evidence="4" id="KW-0472">Membrane</keyword>
<feature type="compositionally biased region" description="Polar residues" evidence="3">
    <location>
        <begin position="247"/>
        <end position="268"/>
    </location>
</feature>
<dbReference type="EMBL" id="JACGWN010000004">
    <property type="protein sequence ID" value="KAL0452772.1"/>
    <property type="molecule type" value="Genomic_DNA"/>
</dbReference>
<feature type="region of interest" description="Disordered" evidence="3">
    <location>
        <begin position="567"/>
        <end position="647"/>
    </location>
</feature>
<feature type="domain" description="HTH myb-type" evidence="6">
    <location>
        <begin position="272"/>
        <end position="304"/>
    </location>
</feature>
<dbReference type="SUPFAM" id="SSF46689">
    <property type="entry name" value="Homeodomain-like"/>
    <property type="match status" value="1"/>
</dbReference>
<dbReference type="InterPro" id="IPR017930">
    <property type="entry name" value="Myb_dom"/>
</dbReference>
<comment type="subcellular location">
    <subcellularLocation>
        <location evidence="1">Nucleus</location>
    </subcellularLocation>
</comment>
<dbReference type="PANTHER" id="PTHR47206:SF1">
    <property type="entry name" value="HOMEODOMAIN-LIKE SUPERFAMILY PROTEIN"/>
    <property type="match status" value="1"/>
</dbReference>
<dbReference type="CDD" id="cd00167">
    <property type="entry name" value="SANT"/>
    <property type="match status" value="1"/>
</dbReference>
<evidence type="ECO:0000256" key="4">
    <source>
        <dbReference type="SAM" id="Phobius"/>
    </source>
</evidence>
<dbReference type="GO" id="GO:0005634">
    <property type="term" value="C:nucleus"/>
    <property type="evidence" value="ECO:0007669"/>
    <property type="project" value="UniProtKB-SubCell"/>
</dbReference>
<gene>
    <name evidence="7" type="ORF">Slati_1255300</name>
</gene>
<feature type="compositionally biased region" description="Polar residues" evidence="3">
    <location>
        <begin position="587"/>
        <end position="607"/>
    </location>
</feature>
<evidence type="ECO:0000259" key="5">
    <source>
        <dbReference type="PROSITE" id="PS50090"/>
    </source>
</evidence>
<organism evidence="7">
    <name type="scientific">Sesamum latifolium</name>
    <dbReference type="NCBI Taxonomy" id="2727402"/>
    <lineage>
        <taxon>Eukaryota</taxon>
        <taxon>Viridiplantae</taxon>
        <taxon>Streptophyta</taxon>
        <taxon>Embryophyta</taxon>
        <taxon>Tracheophyta</taxon>
        <taxon>Spermatophyta</taxon>
        <taxon>Magnoliopsida</taxon>
        <taxon>eudicotyledons</taxon>
        <taxon>Gunneridae</taxon>
        <taxon>Pentapetalae</taxon>
        <taxon>asterids</taxon>
        <taxon>lamiids</taxon>
        <taxon>Lamiales</taxon>
        <taxon>Pedaliaceae</taxon>
        <taxon>Sesamum</taxon>
    </lineage>
</organism>
<evidence type="ECO:0000256" key="1">
    <source>
        <dbReference type="ARBA" id="ARBA00004123"/>
    </source>
</evidence>
<comment type="caution">
    <text evidence="7">The sequence shown here is derived from an EMBL/GenBank/DDBJ whole genome shotgun (WGS) entry which is preliminary data.</text>
</comment>
<dbReference type="Pfam" id="PF00249">
    <property type="entry name" value="Myb_DNA-binding"/>
    <property type="match status" value="1"/>
</dbReference>
<dbReference type="PROSITE" id="PS50090">
    <property type="entry name" value="MYB_LIKE"/>
    <property type="match status" value="1"/>
</dbReference>
<keyword evidence="4" id="KW-0812">Transmembrane</keyword>
<dbReference type="PROSITE" id="PS51294">
    <property type="entry name" value="HTH_MYB"/>
    <property type="match status" value="1"/>
</dbReference>
<proteinExistence type="predicted"/>
<dbReference type="Gene3D" id="1.10.10.60">
    <property type="entry name" value="Homeodomain-like"/>
    <property type="match status" value="1"/>
</dbReference>
<evidence type="ECO:0000313" key="7">
    <source>
        <dbReference type="EMBL" id="KAL0452772.1"/>
    </source>
</evidence>
<reference evidence="7" key="1">
    <citation type="submission" date="2020-06" db="EMBL/GenBank/DDBJ databases">
        <authorList>
            <person name="Li T."/>
            <person name="Hu X."/>
            <person name="Zhang T."/>
            <person name="Song X."/>
            <person name="Zhang H."/>
            <person name="Dai N."/>
            <person name="Sheng W."/>
            <person name="Hou X."/>
            <person name="Wei L."/>
        </authorList>
    </citation>
    <scope>NUCLEOTIDE SEQUENCE</scope>
    <source>
        <strain evidence="7">KEN1</strain>
        <tissue evidence="7">Leaf</tissue>
    </source>
</reference>
<evidence type="ECO:0000256" key="2">
    <source>
        <dbReference type="ARBA" id="ARBA00023242"/>
    </source>
</evidence>
<accession>A0AAW2XF02</accession>
<feature type="region of interest" description="Disordered" evidence="3">
    <location>
        <begin position="388"/>
        <end position="436"/>
    </location>
</feature>
<reference evidence="7" key="2">
    <citation type="journal article" date="2024" name="Plant">
        <title>Genomic evolution and insights into agronomic trait innovations of Sesamum species.</title>
        <authorList>
            <person name="Miao H."/>
            <person name="Wang L."/>
            <person name="Qu L."/>
            <person name="Liu H."/>
            <person name="Sun Y."/>
            <person name="Le M."/>
            <person name="Wang Q."/>
            <person name="Wei S."/>
            <person name="Zheng Y."/>
            <person name="Lin W."/>
            <person name="Duan Y."/>
            <person name="Cao H."/>
            <person name="Xiong S."/>
            <person name="Wang X."/>
            <person name="Wei L."/>
            <person name="Li C."/>
            <person name="Ma Q."/>
            <person name="Ju M."/>
            <person name="Zhao R."/>
            <person name="Li G."/>
            <person name="Mu C."/>
            <person name="Tian Q."/>
            <person name="Mei H."/>
            <person name="Zhang T."/>
            <person name="Gao T."/>
            <person name="Zhang H."/>
        </authorList>
    </citation>
    <scope>NUCLEOTIDE SEQUENCE</scope>
    <source>
        <strain evidence="7">KEN1</strain>
    </source>
</reference>
<sequence>MVEKSKIRKKGSIGEEDISGLLQRYSVKTVLTLLQEVAKVAGEKIDWGAVVKNTATEISSARECQMLWRHLAYGQTLIDQFDNAPDPMVNAFFLLLYVQAVCRMYLIHVSGELFALAVDKVWVACLGVIGMSLELLLALLFVIYVKAMFIAASLWNEFGETDDDSDLEYELEAFPAITRETSVEAAACVKVLIASDYPIDSHLPNNSTIEAPLTINVPRFKALTAASDGTLANAIQGTNISIPVSVQKQPLSSGSSGEKRPNNGTSGVSLPPRRKRRGWSTEDDVKLTAAVQKYGERNWADIARGDFENDRKASELSQILDVFCAIIRNALNNMVDRHKRWANLRKKQGNLNVVTGSQLSEAQLAAAHRAMSLALDMPMGDNLKAARQMNSVGTKSQPQSQKASASPPHQQLGMAGPSKSQVPNKRPSMNPTTGPDSMIKAAAVAAGARIATATDASSIIEAARSQNVVHIITGGSSVMKSSTTSTSNQLPSNVHFIRNGLTKSPISTYSATPSSRPAEAQQAQGLSIRPAEPAVQNNPVGSARVLNTSSTPTIGVTKTAEVAVVSTSSSEMKEIAQRDQRADLANVSDSVQADQKSENQSAPLGSQSKEKVDIHQTSTSGNVLRGNTEGNQPSTSSQNPISQTQDD</sequence>
<dbReference type="InterPro" id="IPR001005">
    <property type="entry name" value="SANT/Myb"/>
</dbReference>
<dbReference type="PANTHER" id="PTHR47206">
    <property type="entry name" value="HOMEODOMAIN-LIKE SUPERFAMILY PROTEIN"/>
    <property type="match status" value="1"/>
</dbReference>
<evidence type="ECO:0000256" key="3">
    <source>
        <dbReference type="SAM" id="MobiDB-lite"/>
    </source>
</evidence>
<dbReference type="InterPro" id="IPR009057">
    <property type="entry name" value="Homeodomain-like_sf"/>
</dbReference>